<feature type="domain" description="HTH marR-type" evidence="4">
    <location>
        <begin position="15"/>
        <end position="147"/>
    </location>
</feature>
<keyword evidence="2" id="KW-0238">DNA-binding</keyword>
<dbReference type="SUPFAM" id="SSF46785">
    <property type="entry name" value="Winged helix' DNA-binding domain"/>
    <property type="match status" value="1"/>
</dbReference>
<sequence>MHNGHVAAESRLHESREFAVALMDISADVRRKSHEGTGDPALSNAAFDIVRVIENNPGITVAELATRLGRQLSNVSTQLKELVIRGLITRKHDPADKRYVALHPTEESLRIKTVLESAWSDAVSSAAAQLTADERDQLQASVPALRRLAEILGSEADRPSE</sequence>
<dbReference type="GO" id="GO:0003700">
    <property type="term" value="F:DNA-binding transcription factor activity"/>
    <property type="evidence" value="ECO:0007669"/>
    <property type="project" value="InterPro"/>
</dbReference>
<dbReference type="InterPro" id="IPR036390">
    <property type="entry name" value="WH_DNA-bd_sf"/>
</dbReference>
<proteinExistence type="predicted"/>
<dbReference type="Gene3D" id="1.10.10.10">
    <property type="entry name" value="Winged helix-like DNA-binding domain superfamily/Winged helix DNA-binding domain"/>
    <property type="match status" value="1"/>
</dbReference>
<dbReference type="OrthoDB" id="5506299at2"/>
<dbReference type="PROSITE" id="PS50995">
    <property type="entry name" value="HTH_MARR_2"/>
    <property type="match status" value="1"/>
</dbReference>
<evidence type="ECO:0000256" key="2">
    <source>
        <dbReference type="ARBA" id="ARBA00023125"/>
    </source>
</evidence>
<evidence type="ECO:0000259" key="4">
    <source>
        <dbReference type="PROSITE" id="PS50995"/>
    </source>
</evidence>
<dbReference type="Pfam" id="PF01047">
    <property type="entry name" value="MarR"/>
    <property type="match status" value="1"/>
</dbReference>
<organism evidence="5 6">
    <name type="scientific">Mycetocola zhadangensis</name>
    <dbReference type="NCBI Taxonomy" id="1164595"/>
    <lineage>
        <taxon>Bacteria</taxon>
        <taxon>Bacillati</taxon>
        <taxon>Actinomycetota</taxon>
        <taxon>Actinomycetes</taxon>
        <taxon>Micrococcales</taxon>
        <taxon>Microbacteriaceae</taxon>
        <taxon>Mycetocola</taxon>
    </lineage>
</organism>
<accession>A0A3L7J7M7</accession>
<dbReference type="GO" id="GO:0006950">
    <property type="term" value="P:response to stress"/>
    <property type="evidence" value="ECO:0007669"/>
    <property type="project" value="TreeGrafter"/>
</dbReference>
<dbReference type="AlphaFoldDB" id="A0A3L7J7M7"/>
<keyword evidence="1" id="KW-0805">Transcription regulation</keyword>
<dbReference type="SMART" id="SM00347">
    <property type="entry name" value="HTH_MARR"/>
    <property type="match status" value="1"/>
</dbReference>
<dbReference type="RefSeq" id="WP_121658716.1">
    <property type="nucleotide sequence ID" value="NZ_BMEK01000001.1"/>
</dbReference>
<reference evidence="5 6" key="1">
    <citation type="submission" date="2018-10" db="EMBL/GenBank/DDBJ databases">
        <authorList>
            <person name="Li J."/>
        </authorList>
    </citation>
    <scope>NUCLEOTIDE SEQUENCE [LARGE SCALE GENOMIC DNA]</scope>
    <source>
        <strain evidence="5 6">ZD1-4</strain>
    </source>
</reference>
<evidence type="ECO:0000256" key="3">
    <source>
        <dbReference type="ARBA" id="ARBA00023163"/>
    </source>
</evidence>
<dbReference type="Proteomes" id="UP000282460">
    <property type="component" value="Unassembled WGS sequence"/>
</dbReference>
<evidence type="ECO:0000313" key="5">
    <source>
        <dbReference type="EMBL" id="RLQ86355.1"/>
    </source>
</evidence>
<dbReference type="GO" id="GO:0003677">
    <property type="term" value="F:DNA binding"/>
    <property type="evidence" value="ECO:0007669"/>
    <property type="project" value="UniProtKB-KW"/>
</dbReference>
<dbReference type="InterPro" id="IPR039422">
    <property type="entry name" value="MarR/SlyA-like"/>
</dbReference>
<comment type="caution">
    <text evidence="5">The sequence shown here is derived from an EMBL/GenBank/DDBJ whole genome shotgun (WGS) entry which is preliminary data.</text>
</comment>
<gene>
    <name evidence="5" type="ORF">D9V28_05925</name>
</gene>
<dbReference type="PROSITE" id="PS01117">
    <property type="entry name" value="HTH_MARR_1"/>
    <property type="match status" value="1"/>
</dbReference>
<keyword evidence="3" id="KW-0804">Transcription</keyword>
<dbReference type="PANTHER" id="PTHR33164:SF43">
    <property type="entry name" value="HTH-TYPE TRANSCRIPTIONAL REPRESSOR YETL"/>
    <property type="match status" value="1"/>
</dbReference>
<protein>
    <submittedName>
        <fullName evidence="5">MarR family transcriptional regulator</fullName>
    </submittedName>
</protein>
<evidence type="ECO:0000256" key="1">
    <source>
        <dbReference type="ARBA" id="ARBA00023015"/>
    </source>
</evidence>
<dbReference type="InterPro" id="IPR036388">
    <property type="entry name" value="WH-like_DNA-bd_sf"/>
</dbReference>
<name>A0A3L7J7M7_9MICO</name>
<dbReference type="EMBL" id="RCWJ01000001">
    <property type="protein sequence ID" value="RLQ86355.1"/>
    <property type="molecule type" value="Genomic_DNA"/>
</dbReference>
<evidence type="ECO:0000313" key="6">
    <source>
        <dbReference type="Proteomes" id="UP000282460"/>
    </source>
</evidence>
<keyword evidence="6" id="KW-1185">Reference proteome</keyword>
<dbReference type="InterPro" id="IPR000835">
    <property type="entry name" value="HTH_MarR-typ"/>
</dbReference>
<dbReference type="PANTHER" id="PTHR33164">
    <property type="entry name" value="TRANSCRIPTIONAL REGULATOR, MARR FAMILY"/>
    <property type="match status" value="1"/>
</dbReference>
<dbReference type="InterPro" id="IPR023187">
    <property type="entry name" value="Tscrpt_reg_MarR-type_CS"/>
</dbReference>